<dbReference type="PANTHER" id="PTHR38102">
    <property type="entry name" value="PERIPLASMIC CHAPERONE SPY"/>
    <property type="match status" value="1"/>
</dbReference>
<organism evidence="7 8">
    <name type="scientific">Paracoccus thiocyanatus</name>
    <dbReference type="NCBI Taxonomy" id="34006"/>
    <lineage>
        <taxon>Bacteria</taxon>
        <taxon>Pseudomonadati</taxon>
        <taxon>Pseudomonadota</taxon>
        <taxon>Alphaproteobacteria</taxon>
        <taxon>Rhodobacterales</taxon>
        <taxon>Paracoccaceae</taxon>
        <taxon>Paracoccus</taxon>
    </lineage>
</organism>
<dbReference type="Proteomes" id="UP000256679">
    <property type="component" value="Unassembled WGS sequence"/>
</dbReference>
<comment type="subcellular location">
    <subcellularLocation>
        <location evidence="1">Periplasm</location>
    </subcellularLocation>
</comment>
<evidence type="ECO:0000256" key="6">
    <source>
        <dbReference type="SAM" id="Phobius"/>
    </source>
</evidence>
<evidence type="ECO:0000256" key="2">
    <source>
        <dbReference type="ARBA" id="ARBA00008441"/>
    </source>
</evidence>
<dbReference type="GO" id="GO:0051082">
    <property type="term" value="F:unfolded protein binding"/>
    <property type="evidence" value="ECO:0007669"/>
    <property type="project" value="TreeGrafter"/>
</dbReference>
<accession>A0A3D8PCC4</accession>
<keyword evidence="4" id="KW-0574">Periplasm</keyword>
<dbReference type="InterPro" id="IPR052211">
    <property type="entry name" value="Cpx_auxiliary_protein"/>
</dbReference>
<evidence type="ECO:0000313" key="7">
    <source>
        <dbReference type="EMBL" id="RDW12968.1"/>
    </source>
</evidence>
<gene>
    <name evidence="7" type="ORF">DIE28_10670</name>
</gene>
<proteinExistence type="inferred from homology"/>
<protein>
    <recommendedName>
        <fullName evidence="9">Periplasmic heavy metal sensor</fullName>
    </recommendedName>
</protein>
<comment type="similarity">
    <text evidence="2">Belongs to the CpxP/Spy family.</text>
</comment>
<sequence>MPRRGQRRGFTILKAHREAAKHGPARPVPSRPGCRIGKKGDMRMEHVTGKSRRRIYLWGGLAALLILAALATAAAVRADGFRGHGMGGAFRGMMLERALKSVEASDDQRQQIWTILDAARAEIRPMASALDDRRGRLADLMAAPELDRAAVEALRQEVMATADAASLRASQALLDAAEVLTPEQRAALVAKRRDMGREMGRGFGPGRF</sequence>
<dbReference type="InterPro" id="IPR025961">
    <property type="entry name" value="Metal_resist"/>
</dbReference>
<evidence type="ECO:0000256" key="5">
    <source>
        <dbReference type="SAM" id="MobiDB-lite"/>
    </source>
</evidence>
<keyword evidence="6" id="KW-1133">Transmembrane helix</keyword>
<dbReference type="Pfam" id="PF13801">
    <property type="entry name" value="Metal_resist"/>
    <property type="match status" value="1"/>
</dbReference>
<dbReference type="GO" id="GO:0030288">
    <property type="term" value="C:outer membrane-bounded periplasmic space"/>
    <property type="evidence" value="ECO:0007669"/>
    <property type="project" value="TreeGrafter"/>
</dbReference>
<reference evidence="7 8" key="1">
    <citation type="submission" date="2018-05" db="EMBL/GenBank/DDBJ databases">
        <title>Whole genome sequencing of Paracoccus thiocyanatus SST.</title>
        <authorList>
            <person name="Ghosh W."/>
            <person name="Rameez M.J."/>
            <person name="Roy C."/>
        </authorList>
    </citation>
    <scope>NUCLEOTIDE SEQUENCE [LARGE SCALE GENOMIC DNA]</scope>
    <source>
        <strain evidence="7 8">SST</strain>
    </source>
</reference>
<dbReference type="InterPro" id="IPR012899">
    <property type="entry name" value="LTXXQ"/>
</dbReference>
<keyword evidence="8" id="KW-1185">Reference proteome</keyword>
<feature type="region of interest" description="Disordered" evidence="5">
    <location>
        <begin position="18"/>
        <end position="39"/>
    </location>
</feature>
<keyword evidence="6" id="KW-0812">Transmembrane</keyword>
<evidence type="ECO:0000256" key="3">
    <source>
        <dbReference type="ARBA" id="ARBA00022729"/>
    </source>
</evidence>
<keyword evidence="6" id="KW-0472">Membrane</keyword>
<evidence type="ECO:0000256" key="1">
    <source>
        <dbReference type="ARBA" id="ARBA00004418"/>
    </source>
</evidence>
<dbReference type="AlphaFoldDB" id="A0A3D8PCC4"/>
<name>A0A3D8PCC4_9RHOB</name>
<evidence type="ECO:0008006" key="9">
    <source>
        <dbReference type="Google" id="ProtNLM"/>
    </source>
</evidence>
<feature type="transmembrane region" description="Helical" evidence="6">
    <location>
        <begin position="55"/>
        <end position="76"/>
    </location>
</feature>
<evidence type="ECO:0000313" key="8">
    <source>
        <dbReference type="Proteomes" id="UP000256679"/>
    </source>
</evidence>
<dbReference type="EMBL" id="QFCQ01000056">
    <property type="protein sequence ID" value="RDW12968.1"/>
    <property type="molecule type" value="Genomic_DNA"/>
</dbReference>
<evidence type="ECO:0000256" key="4">
    <source>
        <dbReference type="ARBA" id="ARBA00022764"/>
    </source>
</evidence>
<keyword evidence="3" id="KW-0732">Signal</keyword>
<dbReference type="Gene3D" id="1.20.120.1490">
    <property type="match status" value="1"/>
</dbReference>
<comment type="caution">
    <text evidence="7">The sequence shown here is derived from an EMBL/GenBank/DDBJ whole genome shotgun (WGS) entry which is preliminary data.</text>
</comment>
<dbReference type="CDD" id="cd09916">
    <property type="entry name" value="CpxP_like"/>
    <property type="match status" value="1"/>
</dbReference>
<dbReference type="PANTHER" id="PTHR38102:SF1">
    <property type="entry name" value="PERIPLASMIC CHAPERONE SPY"/>
    <property type="match status" value="1"/>
</dbReference>